<sequence length="395" mass="43822">MRLLLCLLVLALPAGALGQSRTVLPSDLTLWIEVEEMAHPPVVKEMVLITIRGIYRRHITREKLEQPDLDGFSWTQLGNDDWREERLNGETVKTFRRRMAVFPDRAGALTIGAFAHQLTLTDERDDWFEHAVLSKPVTIEVAPAPQTDGWWFPVRELKISDQWSNAPDQLTPGEGVLRVVRIEALGVTPEMLPPMPELTSPSAMIFPHPEKRFVELSPEGPQSFAFWRWTIRPSNDTSTIVEPMSFEYFDTVNRVARSVTISAQRVAYGAAIPEAAVPTSGARPHAAQLPGWGLAVLAAVVSLAGTLHASSGRDWGGLRALQRFGLFDPLARQLRTAARAGRVEGVRRAAAAILHRDGASDARALLLQQLDQAVFSPERRPYPLVAFARSFLRAA</sequence>
<dbReference type="PANTHER" id="PTHR40940:SF1">
    <property type="entry name" value="PROTEIN BATD"/>
    <property type="match status" value="1"/>
</dbReference>
<organism evidence="2 3">
    <name type="scientific">Roseobacter sinensis</name>
    <dbReference type="NCBI Taxonomy" id="2931391"/>
    <lineage>
        <taxon>Bacteria</taxon>
        <taxon>Pseudomonadati</taxon>
        <taxon>Pseudomonadota</taxon>
        <taxon>Alphaproteobacteria</taxon>
        <taxon>Rhodobacterales</taxon>
        <taxon>Roseobacteraceae</taxon>
        <taxon>Roseobacter</taxon>
    </lineage>
</organism>
<evidence type="ECO:0000256" key="1">
    <source>
        <dbReference type="SAM" id="SignalP"/>
    </source>
</evidence>
<dbReference type="PANTHER" id="PTHR40940">
    <property type="entry name" value="PROTEIN BATD-RELATED"/>
    <property type="match status" value="1"/>
</dbReference>
<protein>
    <recommendedName>
        <fullName evidence="4">Oxygen tolerance</fullName>
    </recommendedName>
</protein>
<gene>
    <name evidence="2" type="ORF">MUB52_21705</name>
</gene>
<evidence type="ECO:0000313" key="3">
    <source>
        <dbReference type="Proteomes" id="UP001208690"/>
    </source>
</evidence>
<name>A0ABT3BLE8_9RHOB</name>
<keyword evidence="3" id="KW-1185">Reference proteome</keyword>
<dbReference type="EMBL" id="JALIEB010000026">
    <property type="protein sequence ID" value="MCV3274058.1"/>
    <property type="molecule type" value="Genomic_DNA"/>
</dbReference>
<dbReference type="Proteomes" id="UP001208690">
    <property type="component" value="Unassembled WGS sequence"/>
</dbReference>
<accession>A0ABT3BLE8</accession>
<dbReference type="RefSeq" id="WP_263846262.1">
    <property type="nucleotide sequence ID" value="NZ_JALIEB010000026.1"/>
</dbReference>
<feature type="chain" id="PRO_5046663710" description="Oxygen tolerance" evidence="1">
    <location>
        <begin position="19"/>
        <end position="395"/>
    </location>
</feature>
<comment type="caution">
    <text evidence="2">The sequence shown here is derived from an EMBL/GenBank/DDBJ whole genome shotgun (WGS) entry which is preliminary data.</text>
</comment>
<reference evidence="2 3" key="1">
    <citation type="submission" date="2022-04" db="EMBL/GenBank/DDBJ databases">
        <title>Roseobacter sp. WL0113 is a bacterium isolated from neritic sediment.</title>
        <authorList>
            <person name="Wang L."/>
            <person name="He W."/>
            <person name="Zhang D.-F."/>
        </authorList>
    </citation>
    <scope>NUCLEOTIDE SEQUENCE [LARGE SCALE GENOMIC DNA]</scope>
    <source>
        <strain evidence="2 3">WL0113</strain>
    </source>
</reference>
<evidence type="ECO:0008006" key="4">
    <source>
        <dbReference type="Google" id="ProtNLM"/>
    </source>
</evidence>
<dbReference type="InterPro" id="IPR025738">
    <property type="entry name" value="BatD"/>
</dbReference>
<feature type="signal peptide" evidence="1">
    <location>
        <begin position="1"/>
        <end position="18"/>
    </location>
</feature>
<keyword evidence="1" id="KW-0732">Signal</keyword>
<proteinExistence type="predicted"/>
<evidence type="ECO:0000313" key="2">
    <source>
        <dbReference type="EMBL" id="MCV3274058.1"/>
    </source>
</evidence>